<dbReference type="OrthoDB" id="5477554at2"/>
<evidence type="ECO:0000256" key="1">
    <source>
        <dbReference type="SAM" id="MobiDB-lite"/>
    </source>
</evidence>
<dbReference type="InterPro" id="IPR011990">
    <property type="entry name" value="TPR-like_helical_dom_sf"/>
</dbReference>
<feature type="region of interest" description="Disordered" evidence="1">
    <location>
        <begin position="1"/>
        <end position="39"/>
    </location>
</feature>
<proteinExistence type="predicted"/>
<dbReference type="AlphaFoldDB" id="A0A368LQE7"/>
<organism evidence="2 3">
    <name type="scientific">Vibrio casei</name>
    <dbReference type="NCBI Taxonomy" id="673372"/>
    <lineage>
        <taxon>Bacteria</taxon>
        <taxon>Pseudomonadati</taxon>
        <taxon>Pseudomonadota</taxon>
        <taxon>Gammaproteobacteria</taxon>
        <taxon>Vibrionales</taxon>
        <taxon>Vibrionaceae</taxon>
        <taxon>Vibrio</taxon>
    </lineage>
</organism>
<feature type="compositionally biased region" description="Basic and acidic residues" evidence="1">
    <location>
        <begin position="10"/>
        <end position="26"/>
    </location>
</feature>
<protein>
    <recommendedName>
        <fullName evidence="4">Tetratricopeptide repeat protein</fullName>
    </recommendedName>
</protein>
<dbReference type="SUPFAM" id="SSF48452">
    <property type="entry name" value="TPR-like"/>
    <property type="match status" value="1"/>
</dbReference>
<sequence length="478" mass="53661">MNAVAPINGNDDKVVKLSNADEKPTDQDEETEKEDKAKEKGWFSEMHTAFENGDLDAAETVFKKYALEEKDEVKLEENKAIYLYFKFEKGKDNEAIVELEELARTAKTEESKLNSLRWLSFCLSESMQYNKEVQVWEKAVDELKSEPLITKAKVNLALAMNRDNNPVQARGLLISRLLKVEEENQKANIYEALSKIEESLGNKTISIYCKDKSLEFDPNNRDELFNSAYAASNEDIDDISISNYLRLIRIDGENSTALNNLGVRAQEAGLKIKAIDNYKKAASYENTLAMANQGYLLLDAGFTEEAEEIAKKALESDDTHKNVYRLITAINEKKEEQREKWEKLSEKSLSRQKLIRSYTEQYYLGNPKELEGEWFVKGVTQTKIAVSNHKLEASWEEPASALGGSKYSVKLIGSVSGSSFSGQYSKKLIGDSPNTLLGLAGNSSNTCIGFVSDSGNKLTLIASKVNDDFSLFLSRKNA</sequence>
<dbReference type="Gene3D" id="1.25.40.10">
    <property type="entry name" value="Tetratricopeptide repeat domain"/>
    <property type="match status" value="1"/>
</dbReference>
<evidence type="ECO:0000313" key="3">
    <source>
        <dbReference type="Proteomes" id="UP000252479"/>
    </source>
</evidence>
<accession>A0A368LQE7</accession>
<gene>
    <name evidence="2" type="ORF">CIK83_07340</name>
</gene>
<keyword evidence="3" id="KW-1185">Reference proteome</keyword>
<comment type="caution">
    <text evidence="2">The sequence shown here is derived from an EMBL/GenBank/DDBJ whole genome shotgun (WGS) entry which is preliminary data.</text>
</comment>
<reference evidence="2 3" key="1">
    <citation type="journal article" date="2017" name="Elife">
        <title>Extensive horizontal gene transfer in cheese-associated bacteria.</title>
        <authorList>
            <person name="Bonham K.S."/>
            <person name="Wolfe B.E."/>
            <person name="Dutton R.J."/>
        </authorList>
    </citation>
    <scope>NUCLEOTIDE SEQUENCE [LARGE SCALE GENOMIC DNA]</scope>
    <source>
        <strain evidence="2 3">JB196</strain>
    </source>
</reference>
<evidence type="ECO:0008006" key="4">
    <source>
        <dbReference type="Google" id="ProtNLM"/>
    </source>
</evidence>
<dbReference type="Proteomes" id="UP000252479">
    <property type="component" value="Unassembled WGS sequence"/>
</dbReference>
<evidence type="ECO:0000313" key="2">
    <source>
        <dbReference type="EMBL" id="RCS74031.1"/>
    </source>
</evidence>
<name>A0A368LQE7_9VIBR</name>
<dbReference type="EMBL" id="QPGL01000001">
    <property type="protein sequence ID" value="RCS74031.1"/>
    <property type="molecule type" value="Genomic_DNA"/>
</dbReference>